<dbReference type="Proteomes" id="UP000322644">
    <property type="component" value="Chromosome"/>
</dbReference>
<reference evidence="3 5" key="2">
    <citation type="submission" date="2019-09" db="EMBL/GenBank/DDBJ databases">
        <title>Complete genome sequencing of four Arcobacter species reveals a diverse suite of mobile elements.</title>
        <authorList>
            <person name="Miller W.G."/>
            <person name="Yee E."/>
            <person name="Bono J.L."/>
        </authorList>
    </citation>
    <scope>NUCLEOTIDE SEQUENCE [LARGE SCALE GENOMIC DNA]</scope>
    <source>
        <strain evidence="3 5">CCUG 56899</strain>
    </source>
</reference>
<proteinExistence type="predicted"/>
<gene>
    <name evidence="2" type="ORF">AAX28_01398</name>
    <name evidence="3" type="ORF">APORC_0093</name>
</gene>
<dbReference type="Proteomes" id="UP000093159">
    <property type="component" value="Unassembled WGS sequence"/>
</dbReference>
<organism evidence="3 5">
    <name type="scientific">Arcobacter porcinus</name>
    <dbReference type="NCBI Taxonomy" id="1935204"/>
    <lineage>
        <taxon>Bacteria</taxon>
        <taxon>Pseudomonadati</taxon>
        <taxon>Campylobacterota</taxon>
        <taxon>Epsilonproteobacteria</taxon>
        <taxon>Campylobacterales</taxon>
        <taxon>Arcobacteraceae</taxon>
        <taxon>Arcobacter</taxon>
    </lineage>
</organism>
<reference evidence="3 5" key="3">
    <citation type="submission" date="2019-09" db="EMBL/GenBank/DDBJ databases">
        <title>Taxonomic note: a critical rebuttal of the proposed division of the genus Arcobacter into six genera, emended descriptions of Arcobacter anaerophilus and the genus Arcobacter, and an assessment of genus-level boundaries for Epsilonproteobacteria using in silico genomic comparator tools.</title>
        <authorList>
            <person name="On S.L.W."/>
            <person name="Miller W.G."/>
            <person name="Biggs P."/>
            <person name="Cornelius A."/>
            <person name="Vandamme P."/>
        </authorList>
    </citation>
    <scope>NUCLEOTIDE SEQUENCE [LARGE SCALE GENOMIC DNA]</scope>
    <source>
        <strain evidence="3 5">CCUG 56899</strain>
    </source>
</reference>
<evidence type="ECO:0000313" key="4">
    <source>
        <dbReference type="Proteomes" id="UP000093159"/>
    </source>
</evidence>
<name>A0A1C0AXB4_9BACT</name>
<keyword evidence="1" id="KW-0812">Transmembrane</keyword>
<feature type="transmembrane region" description="Helical" evidence="1">
    <location>
        <begin position="9"/>
        <end position="28"/>
    </location>
</feature>
<feature type="transmembrane region" description="Helical" evidence="1">
    <location>
        <begin position="34"/>
        <end position="54"/>
    </location>
</feature>
<dbReference type="EMBL" id="LDIR01000002">
    <property type="protein sequence ID" value="OCL91653.1"/>
    <property type="molecule type" value="Genomic_DNA"/>
</dbReference>
<evidence type="ECO:0000313" key="3">
    <source>
        <dbReference type="EMBL" id="QEP39732.1"/>
    </source>
</evidence>
<keyword evidence="4" id="KW-1185">Reference proteome</keyword>
<dbReference type="RefSeq" id="WP_066170616.1">
    <property type="nucleotide sequence ID" value="NZ_CP036246.2"/>
</dbReference>
<keyword evidence="1" id="KW-0472">Membrane</keyword>
<evidence type="ECO:0000313" key="2">
    <source>
        <dbReference type="EMBL" id="OCL91653.1"/>
    </source>
</evidence>
<accession>A0A1C0AXB4</accession>
<keyword evidence="1" id="KW-1133">Transmembrane helix</keyword>
<dbReference type="KEGG" id="apoc:APORC_0093"/>
<evidence type="ECO:0000256" key="1">
    <source>
        <dbReference type="SAM" id="Phobius"/>
    </source>
</evidence>
<dbReference type="EMBL" id="CP036246">
    <property type="protein sequence ID" value="QEP39732.1"/>
    <property type="molecule type" value="Genomic_DNA"/>
</dbReference>
<evidence type="ECO:0000313" key="5">
    <source>
        <dbReference type="Proteomes" id="UP000322644"/>
    </source>
</evidence>
<dbReference type="AlphaFoldDB" id="A0A1C0AXB4"/>
<reference evidence="2 4" key="1">
    <citation type="submission" date="2015-05" db="EMBL/GenBank/DDBJ databases">
        <authorList>
            <person name="Rovetto F."/>
            <person name="Cocolin L."/>
            <person name="Illeghems K."/>
            <person name="Van Nieuwerburgh F."/>
            <person name="Houf K."/>
        </authorList>
    </citation>
    <scope>NUCLEOTIDE SEQUENCE [LARGE SCALE GENOMIC DNA]</scope>
    <source>
        <strain evidence="2 4">117434</strain>
    </source>
</reference>
<sequence length="62" mass="7083">MRLKIKREYILNLFITFILICAIEILKILVKGDLVSAVAFGILSILMLLSYLIIGEKEDKND</sequence>
<protein>
    <submittedName>
        <fullName evidence="3">Uncharacterized protein</fullName>
    </submittedName>
</protein>